<evidence type="ECO:0000256" key="2">
    <source>
        <dbReference type="PROSITE-ProRule" id="PRU00023"/>
    </source>
</evidence>
<dbReference type="OrthoDB" id="1476984at2759"/>
<dbReference type="InterPro" id="IPR036770">
    <property type="entry name" value="Ankyrin_rpt-contain_sf"/>
</dbReference>
<evidence type="ECO:0000313" key="4">
    <source>
        <dbReference type="EMBL" id="PWN19872.1"/>
    </source>
</evidence>
<dbReference type="PANTHER" id="PTHR33254">
    <property type="entry name" value="4-HYDROXY-4-METHYL-2-OXOGLUTARATE ALDOLASE 3-RELATED"/>
    <property type="match status" value="1"/>
</dbReference>
<sequence>MTSSSSAIDSSIDNANTVAPPAATSNIWIAASEGAIPHVAYFLTTDRSLTPTSPDSNTYTPLHAAASYSHIHLLRYLLKHNTIKPGDVDVQDDDGDTPLFLVEDVETAKVLVEEFGADVHHKNKEGLSVSETLEENGWSDVAKYIRGITGEKEPVLDEIDEGDEEEDDEEDVEDPEEEEVDDKEHNGVVTKKYVEMLSEYGSCELSDALIKLSHPTGGHLPNLSIVSPHLASTSQLTSHKICGQVFPVQMVATSDKSAPPKPAQHFVDAAPEGSVMLVQAPPKTESAIWGGLMTARAQSKGVKGVVLDGKCRDLAEQWESGFTIFAKGHSTLGQSPFTRPAKLGESLTFPASPAEGASDTVDPSFPSMTVEPADLILADVDGVVVVPRSQVTQVVELAKKGREVDERCMRDLREGKGVTETFKKHRG</sequence>
<dbReference type="PROSITE" id="PS50088">
    <property type="entry name" value="ANK_REPEAT"/>
    <property type="match status" value="1"/>
</dbReference>
<organism evidence="4 5">
    <name type="scientific">Pseudomicrostroma glucosiphilum</name>
    <dbReference type="NCBI Taxonomy" id="1684307"/>
    <lineage>
        <taxon>Eukaryota</taxon>
        <taxon>Fungi</taxon>
        <taxon>Dikarya</taxon>
        <taxon>Basidiomycota</taxon>
        <taxon>Ustilaginomycotina</taxon>
        <taxon>Exobasidiomycetes</taxon>
        <taxon>Microstromatales</taxon>
        <taxon>Microstromatales incertae sedis</taxon>
        <taxon>Pseudomicrostroma</taxon>
    </lineage>
</organism>
<dbReference type="AlphaFoldDB" id="A0A316U3J7"/>
<dbReference type="CDD" id="cd16841">
    <property type="entry name" value="RraA_family"/>
    <property type="match status" value="1"/>
</dbReference>
<feature type="binding site" evidence="1">
    <location>
        <begin position="290"/>
        <end position="293"/>
    </location>
    <ligand>
        <name>substrate</name>
    </ligand>
</feature>
<accession>A0A316U3J7</accession>
<keyword evidence="5" id="KW-1185">Reference proteome</keyword>
<feature type="compositionally biased region" description="Acidic residues" evidence="3">
    <location>
        <begin position="156"/>
        <end position="181"/>
    </location>
</feature>
<dbReference type="PROSITE" id="PS50297">
    <property type="entry name" value="ANK_REP_REGION"/>
    <property type="match status" value="1"/>
</dbReference>
<protein>
    <submittedName>
        <fullName evidence="4">RraA-like protein</fullName>
    </submittedName>
</protein>
<dbReference type="InterPro" id="IPR002110">
    <property type="entry name" value="Ankyrin_rpt"/>
</dbReference>
<reference evidence="4 5" key="1">
    <citation type="journal article" date="2018" name="Mol. Biol. Evol.">
        <title>Broad Genomic Sampling Reveals a Smut Pathogenic Ancestry of the Fungal Clade Ustilaginomycotina.</title>
        <authorList>
            <person name="Kijpornyongpan T."/>
            <person name="Mondo S.J."/>
            <person name="Barry K."/>
            <person name="Sandor L."/>
            <person name="Lee J."/>
            <person name="Lipzen A."/>
            <person name="Pangilinan J."/>
            <person name="LaButti K."/>
            <person name="Hainaut M."/>
            <person name="Henrissat B."/>
            <person name="Grigoriev I.V."/>
            <person name="Spatafora J.W."/>
            <person name="Aime M.C."/>
        </authorList>
    </citation>
    <scope>NUCLEOTIDE SEQUENCE [LARGE SCALE GENOMIC DNA]</scope>
    <source>
        <strain evidence="4 5">MCA 4718</strain>
    </source>
</reference>
<feature type="repeat" description="ANK" evidence="2">
    <location>
        <begin position="57"/>
        <end position="81"/>
    </location>
</feature>
<gene>
    <name evidence="4" type="ORF">BCV69DRAFT_283975</name>
</gene>
<dbReference type="InterPro" id="IPR005493">
    <property type="entry name" value="RraA/RraA-like"/>
</dbReference>
<keyword evidence="2" id="KW-0040">ANK repeat</keyword>
<dbReference type="SMART" id="SM00248">
    <property type="entry name" value="ANK"/>
    <property type="match status" value="2"/>
</dbReference>
<comment type="cofactor">
    <cofactor evidence="1">
        <name>Mg(2+)</name>
        <dbReference type="ChEBI" id="CHEBI:18420"/>
    </cofactor>
</comment>
<dbReference type="SUPFAM" id="SSF89562">
    <property type="entry name" value="RraA-like"/>
    <property type="match status" value="1"/>
</dbReference>
<dbReference type="Gene3D" id="3.50.30.40">
    <property type="entry name" value="Ribonuclease E inhibitor RraA/RraA-like"/>
    <property type="match status" value="1"/>
</dbReference>
<dbReference type="GO" id="GO:0008948">
    <property type="term" value="F:oxaloacetate decarboxylase activity"/>
    <property type="evidence" value="ECO:0007669"/>
    <property type="project" value="TreeGrafter"/>
</dbReference>
<dbReference type="Pfam" id="PF03737">
    <property type="entry name" value="RraA-like"/>
    <property type="match status" value="1"/>
</dbReference>
<dbReference type="Pfam" id="PF12796">
    <property type="entry name" value="Ank_2"/>
    <property type="match status" value="1"/>
</dbReference>
<feature type="region of interest" description="Disordered" evidence="3">
    <location>
        <begin position="152"/>
        <end position="187"/>
    </location>
</feature>
<dbReference type="STRING" id="1684307.A0A316U3J7"/>
<feature type="binding site" evidence="1">
    <location>
        <position position="313"/>
    </location>
    <ligand>
        <name>Mg(2+)</name>
        <dbReference type="ChEBI" id="CHEBI:18420"/>
    </ligand>
</feature>
<dbReference type="GO" id="GO:0046872">
    <property type="term" value="F:metal ion binding"/>
    <property type="evidence" value="ECO:0007669"/>
    <property type="project" value="UniProtKB-KW"/>
</dbReference>
<dbReference type="SUPFAM" id="SSF48403">
    <property type="entry name" value="Ankyrin repeat"/>
    <property type="match status" value="1"/>
</dbReference>
<dbReference type="GO" id="GO:0047443">
    <property type="term" value="F:4-hydroxy-4-methyl-2-oxoglutarate aldolase activity"/>
    <property type="evidence" value="ECO:0007669"/>
    <property type="project" value="TreeGrafter"/>
</dbReference>
<dbReference type="Proteomes" id="UP000245942">
    <property type="component" value="Unassembled WGS sequence"/>
</dbReference>
<name>A0A316U3J7_9BASI</name>
<proteinExistence type="predicted"/>
<evidence type="ECO:0000256" key="1">
    <source>
        <dbReference type="PIRSR" id="PIRSR605493-1"/>
    </source>
</evidence>
<dbReference type="GeneID" id="37014617"/>
<dbReference type="RefSeq" id="XP_025347032.1">
    <property type="nucleotide sequence ID" value="XM_025492883.1"/>
</dbReference>
<dbReference type="Gene3D" id="1.25.40.20">
    <property type="entry name" value="Ankyrin repeat-containing domain"/>
    <property type="match status" value="1"/>
</dbReference>
<dbReference type="PANTHER" id="PTHR33254:SF4">
    <property type="entry name" value="4-HYDROXY-4-METHYL-2-OXOGLUTARATE ALDOLASE 3-RELATED"/>
    <property type="match status" value="1"/>
</dbReference>
<dbReference type="InterPro" id="IPR036704">
    <property type="entry name" value="RraA/RraA-like_sf"/>
</dbReference>
<dbReference type="EMBL" id="KZ819330">
    <property type="protein sequence ID" value="PWN19872.1"/>
    <property type="molecule type" value="Genomic_DNA"/>
</dbReference>
<keyword evidence="1" id="KW-0479">Metal-binding</keyword>
<evidence type="ECO:0000313" key="5">
    <source>
        <dbReference type="Proteomes" id="UP000245942"/>
    </source>
</evidence>
<feature type="binding site" evidence="1">
    <location>
        <position position="312"/>
    </location>
    <ligand>
        <name>substrate</name>
    </ligand>
</feature>
<evidence type="ECO:0000256" key="3">
    <source>
        <dbReference type="SAM" id="MobiDB-lite"/>
    </source>
</evidence>
<keyword evidence="1" id="KW-0460">Magnesium</keyword>